<dbReference type="EMBL" id="OK625299">
    <property type="protein sequence ID" value="UYX69300.1"/>
    <property type="molecule type" value="Viral_cRNA"/>
</dbReference>
<dbReference type="Pfam" id="PF17536">
    <property type="entry name" value="Mx_ML"/>
    <property type="match status" value="1"/>
</dbReference>
<proteinExistence type="predicted"/>
<name>A0A9E7V610_9ORTO</name>
<evidence type="ECO:0000259" key="1">
    <source>
        <dbReference type="Pfam" id="PF17536"/>
    </source>
</evidence>
<dbReference type="InterPro" id="IPR035212">
    <property type="entry name" value="Mx/ML_C"/>
</dbReference>
<sequence>MASASVPLVALSSLCDDVVEHAAQQIETCPDQRIVDRVWKMIRDMGGISINQITQVMLVYSYTIRKPPEAANKVLSQAMTSVYNPTVLKKEYKKQPTNEKIIDYLDTINQAGVCMLAADLCTEVNYRFTRPVVCEFISRLGSGAKTNQLAKELDLHHLDDSQPPEGEVGWIPEATRLYNTIRKVASRGTKEGNAKKFYKEIYMACEETEELLKAFKEGSCCYDKEVVMISWMDEIMKIFSKPDYLEVQGISYQLLKNLSYKVTTLRNSLCKSKKKREKLLRRCVESPVSFISLSSLLQNHKKRILW</sequence>
<evidence type="ECO:0000313" key="2">
    <source>
        <dbReference type="EMBL" id="UYX69300.1"/>
    </source>
</evidence>
<organism evidence="2">
    <name type="scientific">Tiliqua thogotovirus</name>
    <dbReference type="NCBI Taxonomy" id="2992311"/>
    <lineage>
        <taxon>Viruses</taxon>
        <taxon>Riboviria</taxon>
        <taxon>Orthornavirae</taxon>
        <taxon>Negarnaviricota</taxon>
        <taxon>Polyploviricotina</taxon>
        <taxon>Insthoviricetes</taxon>
        <taxon>Articulavirales</taxon>
        <taxon>Orthomyxoviridae</taxon>
        <taxon>Thogotovirus</taxon>
    </lineage>
</organism>
<feature type="domain" description="Matrix/matrix long N-terminal" evidence="1">
    <location>
        <begin position="6"/>
        <end position="138"/>
    </location>
</feature>
<accession>A0A9E7V610</accession>
<reference evidence="2" key="1">
    <citation type="submission" date="2021-10" db="EMBL/GenBank/DDBJ databases">
        <title>Isolation and characterization of a novel orthomyxovirus from a Bothriocroton hydrosauri tick removed from a blotched blue-tongued skink (Tiliqua nigrolutea) in Tasmania, Australia.</title>
        <authorList>
            <person name="Hill G."/>
            <person name="Selleck P."/>
            <person name="Tachedjian M."/>
            <person name="Crameri S."/>
            <person name="Marsh G.A."/>
            <person name="Graves S."/>
            <person name="Stenos J."/>
        </authorList>
    </citation>
    <scope>NUCLEOTIDE SEQUENCE</scope>
    <source>
        <strain evidence="2">TT1</strain>
    </source>
</reference>
<protein>
    <submittedName>
        <fullName evidence="2">ML</fullName>
    </submittedName>
</protein>